<dbReference type="Gene3D" id="4.10.1240.50">
    <property type="match status" value="1"/>
</dbReference>
<keyword evidence="3" id="KW-0539">Nucleus</keyword>
<keyword evidence="6" id="KW-1185">Reference proteome</keyword>
<dbReference type="GO" id="GO:0005667">
    <property type="term" value="C:transcription regulator complex"/>
    <property type="evidence" value="ECO:0007669"/>
    <property type="project" value="TreeGrafter"/>
</dbReference>
<accession>A0AAD4R984</accession>
<dbReference type="InterPro" id="IPR051066">
    <property type="entry name" value="Trans_reg/Corepressor"/>
</dbReference>
<protein>
    <submittedName>
        <fullName evidence="5">ELM2 domain-containing protein</fullName>
    </submittedName>
</protein>
<proteinExistence type="predicted"/>
<evidence type="ECO:0000256" key="2">
    <source>
        <dbReference type="ARBA" id="ARBA00023163"/>
    </source>
</evidence>
<dbReference type="Proteomes" id="UP001201812">
    <property type="component" value="Unassembled WGS sequence"/>
</dbReference>
<keyword evidence="2" id="KW-0804">Transcription</keyword>
<feature type="domain" description="ELM2" evidence="4">
    <location>
        <begin position="53"/>
        <end position="140"/>
    </location>
</feature>
<dbReference type="GO" id="GO:0003714">
    <property type="term" value="F:transcription corepressor activity"/>
    <property type="evidence" value="ECO:0007669"/>
    <property type="project" value="TreeGrafter"/>
</dbReference>
<comment type="caution">
    <text evidence="5">The sequence shown here is derived from an EMBL/GenBank/DDBJ whole genome shotgun (WGS) entry which is preliminary data.</text>
</comment>
<dbReference type="Pfam" id="PF01448">
    <property type="entry name" value="ELM2"/>
    <property type="match status" value="1"/>
</dbReference>
<dbReference type="GO" id="GO:0000118">
    <property type="term" value="C:histone deacetylase complex"/>
    <property type="evidence" value="ECO:0007669"/>
    <property type="project" value="TreeGrafter"/>
</dbReference>
<dbReference type="PANTHER" id="PTHR16089">
    <property type="entry name" value="REST COREPRESSOR COREST PROTEIN-RELATED"/>
    <property type="match status" value="1"/>
</dbReference>
<dbReference type="PROSITE" id="PS51156">
    <property type="entry name" value="ELM2"/>
    <property type="match status" value="1"/>
</dbReference>
<evidence type="ECO:0000256" key="3">
    <source>
        <dbReference type="ARBA" id="ARBA00023242"/>
    </source>
</evidence>
<dbReference type="InterPro" id="IPR000949">
    <property type="entry name" value="ELM2_dom"/>
</dbReference>
<keyword evidence="1" id="KW-0805">Transcription regulation</keyword>
<gene>
    <name evidence="5" type="ORF">DdX_06001</name>
</gene>
<name>A0AAD4R984_9BILA</name>
<dbReference type="PANTHER" id="PTHR16089:SF28">
    <property type="entry name" value="REST COREPRESSOR"/>
    <property type="match status" value="1"/>
</dbReference>
<evidence type="ECO:0000259" key="4">
    <source>
        <dbReference type="PROSITE" id="PS51156"/>
    </source>
</evidence>
<dbReference type="EMBL" id="JAKKPZ010000007">
    <property type="protein sequence ID" value="KAI1718888.1"/>
    <property type="molecule type" value="Genomic_DNA"/>
</dbReference>
<dbReference type="AlphaFoldDB" id="A0AAD4R984"/>
<evidence type="ECO:0000313" key="6">
    <source>
        <dbReference type="Proteomes" id="UP001201812"/>
    </source>
</evidence>
<dbReference type="SMART" id="SM01189">
    <property type="entry name" value="ELM2"/>
    <property type="match status" value="1"/>
</dbReference>
<dbReference type="GO" id="GO:0006357">
    <property type="term" value="P:regulation of transcription by RNA polymerase II"/>
    <property type="evidence" value="ECO:0007669"/>
    <property type="project" value="TreeGrafter"/>
</dbReference>
<evidence type="ECO:0000313" key="5">
    <source>
        <dbReference type="EMBL" id="KAI1718888.1"/>
    </source>
</evidence>
<evidence type="ECO:0000256" key="1">
    <source>
        <dbReference type="ARBA" id="ARBA00023015"/>
    </source>
</evidence>
<sequence>MPLLSESGTITGSSINTTLKTEVPNNRYPLRRTRSVDRIYEKEEKNLSVEEEPEIRIGDAYQANVPDWYGTQTDQIDEEQYAKLFNNVVWEPKPGLDEAEVERYWKDAKSNGIKYDQAMHLLYKSNYDFIQARNLWADYIPRNEKFVIGGRRIDDMTVLQLKEELKKRCLRNPGKTLDELRKRLKHLVIESGDLKILPPRSDSQNDNEDTYLDIVFFTEGNTNVNENSTCSYENLTLHQANLQDNRTHASIVDDHQISAIGKHSRNDSTNNKCSICYNSGHTNVNCPFRDDSD</sequence>
<organism evidence="5 6">
    <name type="scientific">Ditylenchus destructor</name>
    <dbReference type="NCBI Taxonomy" id="166010"/>
    <lineage>
        <taxon>Eukaryota</taxon>
        <taxon>Metazoa</taxon>
        <taxon>Ecdysozoa</taxon>
        <taxon>Nematoda</taxon>
        <taxon>Chromadorea</taxon>
        <taxon>Rhabditida</taxon>
        <taxon>Tylenchina</taxon>
        <taxon>Tylenchomorpha</taxon>
        <taxon>Sphaerularioidea</taxon>
        <taxon>Anguinidae</taxon>
        <taxon>Anguininae</taxon>
        <taxon>Ditylenchus</taxon>
    </lineage>
</organism>
<reference evidence="5" key="1">
    <citation type="submission" date="2022-01" db="EMBL/GenBank/DDBJ databases">
        <title>Genome Sequence Resource for Two Populations of Ditylenchus destructor, the Migratory Endoparasitic Phytonematode.</title>
        <authorList>
            <person name="Zhang H."/>
            <person name="Lin R."/>
            <person name="Xie B."/>
        </authorList>
    </citation>
    <scope>NUCLEOTIDE SEQUENCE</scope>
    <source>
        <strain evidence="5">BazhouSP</strain>
    </source>
</reference>